<dbReference type="Proteomes" id="UP000027222">
    <property type="component" value="Unassembled WGS sequence"/>
</dbReference>
<dbReference type="HOGENOM" id="CLU_1562973_0_0_1"/>
<sequence>MDRWTGANYRMFMINVPLIIRSSIYLHSRSLEHRYRVRARYFLLAAAWTRTKWRVFGGASFVPQIMSILQHIISQEVLYFKVNKRTRVNTTPGSFSKAETLSQYGNQRSLLQVKTSDISRNSDVRFGAGTDRRKTTLRSGKNLIVNLLGRHNLDIQWGIWCSSAALSLADN</sequence>
<protein>
    <submittedName>
        <fullName evidence="1">Uncharacterized protein</fullName>
    </submittedName>
</protein>
<gene>
    <name evidence="1" type="ORF">GALMADRAFT_251884</name>
</gene>
<reference evidence="2" key="1">
    <citation type="journal article" date="2014" name="Proc. Natl. Acad. Sci. U.S.A.">
        <title>Extensive sampling of basidiomycete genomes demonstrates inadequacy of the white-rot/brown-rot paradigm for wood decay fungi.</title>
        <authorList>
            <person name="Riley R."/>
            <person name="Salamov A.A."/>
            <person name="Brown D.W."/>
            <person name="Nagy L.G."/>
            <person name="Floudas D."/>
            <person name="Held B.W."/>
            <person name="Levasseur A."/>
            <person name="Lombard V."/>
            <person name="Morin E."/>
            <person name="Otillar R."/>
            <person name="Lindquist E.A."/>
            <person name="Sun H."/>
            <person name="LaButti K.M."/>
            <person name="Schmutz J."/>
            <person name="Jabbour D."/>
            <person name="Luo H."/>
            <person name="Baker S.E."/>
            <person name="Pisabarro A.G."/>
            <person name="Walton J.D."/>
            <person name="Blanchette R.A."/>
            <person name="Henrissat B."/>
            <person name="Martin F."/>
            <person name="Cullen D."/>
            <person name="Hibbett D.S."/>
            <person name="Grigoriev I.V."/>
        </authorList>
    </citation>
    <scope>NUCLEOTIDE SEQUENCE [LARGE SCALE GENOMIC DNA]</scope>
    <source>
        <strain evidence="2">CBS 339.88</strain>
    </source>
</reference>
<evidence type="ECO:0000313" key="1">
    <source>
        <dbReference type="EMBL" id="KDR73282.1"/>
    </source>
</evidence>
<dbReference type="EMBL" id="KL142386">
    <property type="protein sequence ID" value="KDR73282.1"/>
    <property type="molecule type" value="Genomic_DNA"/>
</dbReference>
<dbReference type="AlphaFoldDB" id="A0A067ST91"/>
<name>A0A067ST91_GALM3</name>
<keyword evidence="2" id="KW-1185">Reference proteome</keyword>
<proteinExistence type="predicted"/>
<evidence type="ECO:0000313" key="2">
    <source>
        <dbReference type="Proteomes" id="UP000027222"/>
    </source>
</evidence>
<organism evidence="1 2">
    <name type="scientific">Galerina marginata (strain CBS 339.88)</name>
    <dbReference type="NCBI Taxonomy" id="685588"/>
    <lineage>
        <taxon>Eukaryota</taxon>
        <taxon>Fungi</taxon>
        <taxon>Dikarya</taxon>
        <taxon>Basidiomycota</taxon>
        <taxon>Agaricomycotina</taxon>
        <taxon>Agaricomycetes</taxon>
        <taxon>Agaricomycetidae</taxon>
        <taxon>Agaricales</taxon>
        <taxon>Agaricineae</taxon>
        <taxon>Strophariaceae</taxon>
        <taxon>Galerina</taxon>
    </lineage>
</organism>
<accession>A0A067ST91</accession>